<dbReference type="EMBL" id="JASCZI010000133">
    <property type="protein sequence ID" value="MED6109174.1"/>
    <property type="molecule type" value="Genomic_DNA"/>
</dbReference>
<dbReference type="InterPro" id="IPR053151">
    <property type="entry name" value="RNase_H-like"/>
</dbReference>
<comment type="caution">
    <text evidence="2">The sequence shown here is derived from an EMBL/GenBank/DDBJ whole genome shotgun (WGS) entry which is preliminary data.</text>
</comment>
<dbReference type="PANTHER" id="PTHR47723:SF19">
    <property type="entry name" value="POLYNUCLEOTIDYL TRANSFERASE, RIBONUCLEASE H-LIKE SUPERFAMILY PROTEIN"/>
    <property type="match status" value="1"/>
</dbReference>
<evidence type="ECO:0000313" key="2">
    <source>
        <dbReference type="EMBL" id="MED6109174.1"/>
    </source>
</evidence>
<proteinExistence type="predicted"/>
<gene>
    <name evidence="2" type="ORF">PIB30_031176</name>
</gene>
<dbReference type="InterPro" id="IPR044730">
    <property type="entry name" value="RNase_H-like_dom_plant"/>
</dbReference>
<keyword evidence="3" id="KW-1185">Reference proteome</keyword>
<dbReference type="Proteomes" id="UP001341840">
    <property type="component" value="Unassembled WGS sequence"/>
</dbReference>
<dbReference type="PANTHER" id="PTHR47723">
    <property type="entry name" value="OS05G0353850 PROTEIN"/>
    <property type="match status" value="1"/>
</dbReference>
<sequence length="112" mass="12479">MSYPWSSNSFANNYTSIEIESDSTAAIHFVKHGCVSSHPCYPLLEDITNLLPHFQKITWLHTLREANFAADKLAKKGHDLAYGIHIFDISPPDVSPSILRDISGIPLMRGAK</sequence>
<reference evidence="2 3" key="1">
    <citation type="journal article" date="2023" name="Plants (Basel)">
        <title>Bridging the Gap: Combining Genomics and Transcriptomics Approaches to Understand Stylosanthes scabra, an Orphan Legume from the Brazilian Caatinga.</title>
        <authorList>
            <person name="Ferreira-Neto J.R.C."/>
            <person name="da Silva M.D."/>
            <person name="Binneck E."/>
            <person name="de Melo N.F."/>
            <person name="da Silva R.H."/>
            <person name="de Melo A.L.T.M."/>
            <person name="Pandolfi V."/>
            <person name="Bustamante F.O."/>
            <person name="Brasileiro-Vidal A.C."/>
            <person name="Benko-Iseppon A.M."/>
        </authorList>
    </citation>
    <scope>NUCLEOTIDE SEQUENCE [LARGE SCALE GENOMIC DNA]</scope>
    <source>
        <tissue evidence="2">Leaves</tissue>
    </source>
</reference>
<protein>
    <recommendedName>
        <fullName evidence="1">RNase H type-1 domain-containing protein</fullName>
    </recommendedName>
</protein>
<name>A0ABU6QD48_9FABA</name>
<dbReference type="InterPro" id="IPR012337">
    <property type="entry name" value="RNaseH-like_sf"/>
</dbReference>
<dbReference type="InterPro" id="IPR002156">
    <property type="entry name" value="RNaseH_domain"/>
</dbReference>
<dbReference type="Gene3D" id="3.30.420.10">
    <property type="entry name" value="Ribonuclease H-like superfamily/Ribonuclease H"/>
    <property type="match status" value="1"/>
</dbReference>
<evidence type="ECO:0000259" key="1">
    <source>
        <dbReference type="Pfam" id="PF13456"/>
    </source>
</evidence>
<dbReference type="SUPFAM" id="SSF53098">
    <property type="entry name" value="Ribonuclease H-like"/>
    <property type="match status" value="1"/>
</dbReference>
<dbReference type="CDD" id="cd06222">
    <property type="entry name" value="RNase_H_like"/>
    <property type="match status" value="1"/>
</dbReference>
<feature type="domain" description="RNase H type-1" evidence="1">
    <location>
        <begin position="12"/>
        <end position="76"/>
    </location>
</feature>
<dbReference type="InterPro" id="IPR036397">
    <property type="entry name" value="RNaseH_sf"/>
</dbReference>
<accession>A0ABU6QD48</accession>
<evidence type="ECO:0000313" key="3">
    <source>
        <dbReference type="Proteomes" id="UP001341840"/>
    </source>
</evidence>
<dbReference type="Pfam" id="PF13456">
    <property type="entry name" value="RVT_3"/>
    <property type="match status" value="1"/>
</dbReference>
<organism evidence="2 3">
    <name type="scientific">Stylosanthes scabra</name>
    <dbReference type="NCBI Taxonomy" id="79078"/>
    <lineage>
        <taxon>Eukaryota</taxon>
        <taxon>Viridiplantae</taxon>
        <taxon>Streptophyta</taxon>
        <taxon>Embryophyta</taxon>
        <taxon>Tracheophyta</taxon>
        <taxon>Spermatophyta</taxon>
        <taxon>Magnoliopsida</taxon>
        <taxon>eudicotyledons</taxon>
        <taxon>Gunneridae</taxon>
        <taxon>Pentapetalae</taxon>
        <taxon>rosids</taxon>
        <taxon>fabids</taxon>
        <taxon>Fabales</taxon>
        <taxon>Fabaceae</taxon>
        <taxon>Papilionoideae</taxon>
        <taxon>50 kb inversion clade</taxon>
        <taxon>dalbergioids sensu lato</taxon>
        <taxon>Dalbergieae</taxon>
        <taxon>Pterocarpus clade</taxon>
        <taxon>Stylosanthes</taxon>
    </lineage>
</organism>